<evidence type="ECO:0000259" key="4">
    <source>
        <dbReference type="Pfam" id="PF00117"/>
    </source>
</evidence>
<dbReference type="InterPro" id="IPR017926">
    <property type="entry name" value="GATASE"/>
</dbReference>
<feature type="transmembrane region" description="Helical" evidence="3">
    <location>
        <begin position="123"/>
        <end position="142"/>
    </location>
</feature>
<reference evidence="6 7" key="1">
    <citation type="submission" date="2019-03" db="EMBL/GenBank/DDBJ databases">
        <authorList>
            <person name="Gaulin E."/>
            <person name="Dumas B."/>
        </authorList>
    </citation>
    <scope>NUCLEOTIDE SEQUENCE [LARGE SCALE GENOMIC DNA]</scope>
    <source>
        <strain evidence="6">CBS 568.67</strain>
    </source>
</reference>
<keyword evidence="3" id="KW-1133">Transmembrane helix</keyword>
<evidence type="ECO:0000313" key="6">
    <source>
        <dbReference type="EMBL" id="VFT97340.1"/>
    </source>
</evidence>
<dbReference type="PANTHER" id="PTHR11315:SF0">
    <property type="entry name" value="FOLATE GAMMA-GLUTAMYL HYDROLASE"/>
    <property type="match status" value="1"/>
</dbReference>
<evidence type="ECO:0000256" key="3">
    <source>
        <dbReference type="SAM" id="Phobius"/>
    </source>
</evidence>
<evidence type="ECO:0000256" key="1">
    <source>
        <dbReference type="PIRSR" id="PIRSR615527-1"/>
    </source>
</evidence>
<dbReference type="GO" id="GO:0046900">
    <property type="term" value="P:tetrahydrofolylpolyglutamate metabolic process"/>
    <property type="evidence" value="ECO:0007669"/>
    <property type="project" value="TreeGrafter"/>
</dbReference>
<dbReference type="EMBL" id="VJMH01006897">
    <property type="protein sequence ID" value="KAF0687676.1"/>
    <property type="molecule type" value="Genomic_DNA"/>
</dbReference>
<comment type="catalytic activity">
    <reaction evidence="2">
        <text>(6S)-5,6,7,8-tetrahydrofolyl-(gamma-L-Glu)(n) + (n-1) H2O = (6S)-5,6,7,8-tetrahydrofolate + (n-1) L-glutamate</text>
        <dbReference type="Rhea" id="RHEA:56784"/>
        <dbReference type="Rhea" id="RHEA-COMP:14738"/>
        <dbReference type="ChEBI" id="CHEBI:15377"/>
        <dbReference type="ChEBI" id="CHEBI:29985"/>
        <dbReference type="ChEBI" id="CHEBI:57453"/>
        <dbReference type="ChEBI" id="CHEBI:141005"/>
        <dbReference type="EC" id="3.4.19.9"/>
    </reaction>
</comment>
<dbReference type="InterPro" id="IPR029062">
    <property type="entry name" value="Class_I_gatase-like"/>
</dbReference>
<feature type="active site" description="Proton donor" evidence="1">
    <location>
        <position position="366"/>
    </location>
</feature>
<feature type="active site" description="Nucleophile" evidence="1 2">
    <location>
        <position position="256"/>
    </location>
</feature>
<dbReference type="EMBL" id="CAADRA010006923">
    <property type="protein sequence ID" value="VFT97340.1"/>
    <property type="molecule type" value="Genomic_DNA"/>
</dbReference>
<evidence type="ECO:0000313" key="5">
    <source>
        <dbReference type="EMBL" id="KAF0687676.1"/>
    </source>
</evidence>
<gene>
    <name evidence="6" type="primary">Aste57867_20660</name>
    <name evidence="5" type="ORF">As57867_020592</name>
    <name evidence="6" type="ORF">ASTE57867_20660</name>
</gene>
<dbReference type="GO" id="GO:0034722">
    <property type="term" value="F:gamma-glutamyl-peptidase activity"/>
    <property type="evidence" value="ECO:0007669"/>
    <property type="project" value="UniProtKB-UniRule"/>
</dbReference>
<proteinExistence type="predicted"/>
<dbReference type="PROSITE" id="PS51273">
    <property type="entry name" value="GATASE_TYPE_1"/>
    <property type="match status" value="1"/>
</dbReference>
<dbReference type="AlphaFoldDB" id="A0A485LK67"/>
<dbReference type="Gene3D" id="3.40.50.880">
    <property type="match status" value="1"/>
</dbReference>
<dbReference type="SUPFAM" id="SSF52317">
    <property type="entry name" value="Class I glutamine amidotransferase-like"/>
    <property type="match status" value="1"/>
</dbReference>
<reference evidence="5" key="2">
    <citation type="submission" date="2019-06" db="EMBL/GenBank/DDBJ databases">
        <title>Genomics analysis of Aphanomyces spp. identifies a new class of oomycete effector associated with host adaptation.</title>
        <authorList>
            <person name="Gaulin E."/>
        </authorList>
    </citation>
    <scope>NUCLEOTIDE SEQUENCE</scope>
    <source>
        <strain evidence="5">CBS 578.67</strain>
    </source>
</reference>
<feature type="domain" description="Glutamine amidotransferase" evidence="4">
    <location>
        <begin position="201"/>
        <end position="374"/>
    </location>
</feature>
<protein>
    <recommendedName>
        <fullName evidence="2">folate gamma-glutamyl hydrolase</fullName>
        <ecNumber evidence="2">3.4.19.9</ecNumber>
    </recommendedName>
</protein>
<dbReference type="GO" id="GO:0005773">
    <property type="term" value="C:vacuole"/>
    <property type="evidence" value="ECO:0007669"/>
    <property type="project" value="TreeGrafter"/>
</dbReference>
<name>A0A485LK67_9STRA</name>
<dbReference type="Pfam" id="PF00117">
    <property type="entry name" value="GATase"/>
    <property type="match status" value="1"/>
</dbReference>
<keyword evidence="3" id="KW-0472">Membrane</keyword>
<sequence length="447" mass="49535">MSRARVPWKTMLDGESKPPWRCAGLQGVRSLLAIHRWAVESDAIPTVDFIETCNDGDRFNLRLPSHGIWSYPTPDLGHRARCGSFSSPFALRPRPLICMPQIAESAPILFKVTTSPMRLRRPFPLLVVGLLALCTLLVVVVVPRPLYFAPSVANLKATLPILTKNPIIGIHAHRNSQHGDDFIVASYLKWVESAGGRGVRIPYNATTAELDELLESVNGVLFPGGSGDPNDAATYIYKKALGLNRNGTYFPLWGTCLGFEWLIELQAEDSSILDKVDADNISSTLAFQQSNDASRLLSFSHHFDKLATQGIAANFHNYGILQSHFDATPKLTSFYKVLATSEDRQGLTYVAAIEAFDVPFYAVQFHPEKNPYELGDDKTGGAMNLVDHSYEAIVISQEFAHFFVGEARRNGNHFADPAKEAALLLLNAHTSNRSYPYFEETLLFPVN</sequence>
<accession>A0A485LK67</accession>
<dbReference type="EC" id="3.4.19.9" evidence="2"/>
<dbReference type="Proteomes" id="UP000332933">
    <property type="component" value="Unassembled WGS sequence"/>
</dbReference>
<dbReference type="PANTHER" id="PTHR11315">
    <property type="entry name" value="PROTEASE FAMILY C26 GAMMA-GLUTAMYL HYDROLASE"/>
    <property type="match status" value="1"/>
</dbReference>
<keyword evidence="3" id="KW-0812">Transmembrane</keyword>
<dbReference type="PROSITE" id="PS51275">
    <property type="entry name" value="PEPTIDASE_C26_GGH"/>
    <property type="match status" value="1"/>
</dbReference>
<keyword evidence="2" id="KW-0378">Hydrolase</keyword>
<organism evidence="6 7">
    <name type="scientific">Aphanomyces stellatus</name>
    <dbReference type="NCBI Taxonomy" id="120398"/>
    <lineage>
        <taxon>Eukaryota</taxon>
        <taxon>Sar</taxon>
        <taxon>Stramenopiles</taxon>
        <taxon>Oomycota</taxon>
        <taxon>Saprolegniomycetes</taxon>
        <taxon>Saprolegniales</taxon>
        <taxon>Verrucalvaceae</taxon>
        <taxon>Aphanomyces</taxon>
    </lineage>
</organism>
<dbReference type="InterPro" id="IPR015527">
    <property type="entry name" value="Pept_C26_g-glut_hydrolase"/>
</dbReference>
<dbReference type="OrthoDB" id="64220at2759"/>
<evidence type="ECO:0000313" key="7">
    <source>
        <dbReference type="Proteomes" id="UP000332933"/>
    </source>
</evidence>
<feature type="active site" evidence="2">
    <location>
        <position position="366"/>
    </location>
</feature>
<keyword evidence="7" id="KW-1185">Reference proteome</keyword>
<evidence type="ECO:0000256" key="2">
    <source>
        <dbReference type="PROSITE-ProRule" id="PRU00607"/>
    </source>
</evidence>